<feature type="region of interest" description="Disordered" evidence="1">
    <location>
        <begin position="424"/>
        <end position="450"/>
    </location>
</feature>
<accession>K0SBN3</accession>
<evidence type="ECO:0000313" key="4">
    <source>
        <dbReference type="Proteomes" id="UP000266841"/>
    </source>
</evidence>
<dbReference type="InterPro" id="IPR050789">
    <property type="entry name" value="Diverse_Enzym_Activities"/>
</dbReference>
<dbReference type="Proteomes" id="UP000266841">
    <property type="component" value="Unassembled WGS sequence"/>
</dbReference>
<feature type="domain" description="Beta-lactamase-related" evidence="2">
    <location>
        <begin position="1051"/>
        <end position="1338"/>
    </location>
</feature>
<feature type="region of interest" description="Disordered" evidence="1">
    <location>
        <begin position="273"/>
        <end position="295"/>
    </location>
</feature>
<dbReference type="InterPro" id="IPR012338">
    <property type="entry name" value="Beta-lactam/transpept-like"/>
</dbReference>
<reference evidence="3 4" key="1">
    <citation type="journal article" date="2012" name="Genome Biol.">
        <title>Genome and low-iron response of an oceanic diatom adapted to chronic iron limitation.</title>
        <authorList>
            <person name="Lommer M."/>
            <person name="Specht M."/>
            <person name="Roy A.S."/>
            <person name="Kraemer L."/>
            <person name="Andreson R."/>
            <person name="Gutowska M.A."/>
            <person name="Wolf J."/>
            <person name="Bergner S.V."/>
            <person name="Schilhabel M.B."/>
            <person name="Klostermeier U.C."/>
            <person name="Beiko R.G."/>
            <person name="Rosenstiel P."/>
            <person name="Hippler M."/>
            <person name="Laroche J."/>
        </authorList>
    </citation>
    <scope>NUCLEOTIDE SEQUENCE [LARGE SCALE GENOMIC DNA]</scope>
    <source>
        <strain evidence="3 4">CCMP1005</strain>
    </source>
</reference>
<dbReference type="eggNOG" id="ENOG502R2HC">
    <property type="taxonomic scope" value="Eukaryota"/>
</dbReference>
<feature type="region of interest" description="Disordered" evidence="1">
    <location>
        <begin position="118"/>
        <end position="140"/>
    </location>
</feature>
<dbReference type="OrthoDB" id="428260at2759"/>
<name>K0SBN3_THAOC</name>
<dbReference type="SUPFAM" id="SSF56601">
    <property type="entry name" value="beta-lactamase/transpeptidase-like"/>
    <property type="match status" value="1"/>
</dbReference>
<feature type="region of interest" description="Disordered" evidence="1">
    <location>
        <begin position="531"/>
        <end position="562"/>
    </location>
</feature>
<dbReference type="EMBL" id="AGNL01018175">
    <property type="protein sequence ID" value="EJK63548.1"/>
    <property type="molecule type" value="Genomic_DNA"/>
</dbReference>
<evidence type="ECO:0000313" key="3">
    <source>
        <dbReference type="EMBL" id="EJK63548.1"/>
    </source>
</evidence>
<evidence type="ECO:0000259" key="2">
    <source>
        <dbReference type="Pfam" id="PF00144"/>
    </source>
</evidence>
<feature type="compositionally biased region" description="Low complexity" evidence="1">
    <location>
        <begin position="274"/>
        <end position="284"/>
    </location>
</feature>
<proteinExistence type="predicted"/>
<keyword evidence="4" id="KW-1185">Reference proteome</keyword>
<dbReference type="Gene3D" id="3.40.710.10">
    <property type="entry name" value="DD-peptidase/beta-lactamase superfamily"/>
    <property type="match status" value="1"/>
</dbReference>
<dbReference type="PANTHER" id="PTHR43283">
    <property type="entry name" value="BETA-LACTAMASE-RELATED"/>
    <property type="match status" value="1"/>
</dbReference>
<sequence>MADSCHDPTDEMKSGTWATAECARRRETLNPTLQTRRQELIVLGVTGSSGFILRPLAPSGLRRGLLTEASGTAAKYGEPFRASISMPPPSDVYPRLAGQLRGAESIILQPILAEPLQNRLKTSVAPPKPNKSPSGPRYRRAARERAVAVRQWKNSMNTKGHPVCPCGASSQWKNSMNTKGHPVCPCGASSLTGPHRHNWLNADGQGVDARRHVTFRSGSPKNLRAPRAVAVGGSRTESSPPCWRVSTPMSQSAGTSGFAPALGVHHHWPSLQASEGGSSYGSRGRPPDTTGRAVPLTGFSEGVLGEEGSRPRIAAAHRPAVVGPTSQGPTNNACGHNSTLISHGGREIKAANPRARRCETSEGGGSSNGNGRIDRFWRLGFYIDPTANGVSLDVPRRRFVTACRWAFLFLSVPFRDTLDSNYDTNKTQLDEAPFGRADDDYGPGSEPPPHDRLRYVSTFMPSRRRPPAAVGKPSFPRFKVYYLLRRRVRFEPRPLDFRERDLPNATAYGGSEGIYNNLRNPRNDAIRLAPASPAKQHRAEAAPGPDGDDNGPGSEPPPHGRFRYVSTFVTSRRRPPAAVGKPSFAYFPVDYLLHDVWRPDEPTDLRERYLLDATPYERSEDIGITLRNPRNDAIPLADHSTYVVARSGKKSPNKTLWFCDELPHVIDMTGIDVNTGRYYLGNIWSQPHTHGRNSHYDFFAAYGDLEAGGGPFGLRFSGHHLDVNLRWNAKGEMIDDMPGHSPLIVPAVHPPLQRKHNERLREDHFYTPLLWANMAGVAQFPEAVDLVLTASNILLEEAPDAFVPLREWESISPFGTLIPSDGRDATDFQGHFDLSTASEDNFEAIWNLVDYTLKFNRGYRSTAPEREVFRSDGKVIWTSKKKKQSLPLSEDDIRSTLNFLLVRVETKDQLYVMMTNQMFSIISESEPTNHLHSMYVAKDVMNADNACLDDTSSALCNSAYVPVAGHEERMISNAYKYESKKWEERLIKSNISLDIDAFEAAAQKWSDDFCGLGLTATLYDNNGEQVYQGTHGSKYSPMREEYMMYGPFQDGWDGDTVFPVYSNTKIASATTFIASVVDTNLGYLDEPLRVTFTELEESTVGQITPRMILSHTSGLKTFDRGNLTDPFYACIYDGQTTNGGCVLDQILSDDNLIAPPGNMTTYNNAAFDILAYLVVRKTGIASFGEAFQKYLADPLGMHNTSFDCPNVASTNEKPHLAWGLCSTGHDFAKVVQMLITEGMGPDGTRVLSKYGVRQIFSNGGGKATMRDSMLKRPRNPTGIPLVSRCYPRMDMEKYDGIPFTLPTGPFPDYGLGAMFFLGNQGEIYGHLGTLGGVWFVAPGRFSYYLAWSAFNMIKTYQATTDILNAFESASNFTVTSTDGGEEHWEEIPVCGGGMYEDLFAHLGIDSMKKLLDYLDPSTPRSCDEDIIGLGERMLWNEAVVDEIPDYMMLL</sequence>
<dbReference type="InterPro" id="IPR001466">
    <property type="entry name" value="Beta-lactam-related"/>
</dbReference>
<organism evidence="3 4">
    <name type="scientific">Thalassiosira oceanica</name>
    <name type="common">Marine diatom</name>
    <dbReference type="NCBI Taxonomy" id="159749"/>
    <lineage>
        <taxon>Eukaryota</taxon>
        <taxon>Sar</taxon>
        <taxon>Stramenopiles</taxon>
        <taxon>Ochrophyta</taxon>
        <taxon>Bacillariophyta</taxon>
        <taxon>Coscinodiscophyceae</taxon>
        <taxon>Thalassiosirophycidae</taxon>
        <taxon>Thalassiosirales</taxon>
        <taxon>Thalassiosiraceae</taxon>
        <taxon>Thalassiosira</taxon>
    </lineage>
</organism>
<feature type="region of interest" description="Disordered" evidence="1">
    <location>
        <begin position="217"/>
        <end position="248"/>
    </location>
</feature>
<comment type="caution">
    <text evidence="3">The sequence shown here is derived from an EMBL/GenBank/DDBJ whole genome shotgun (WGS) entry which is preliminary data.</text>
</comment>
<gene>
    <name evidence="3" type="ORF">THAOC_15788</name>
</gene>
<dbReference type="Pfam" id="PF00144">
    <property type="entry name" value="Beta-lactamase"/>
    <property type="match status" value="1"/>
</dbReference>
<feature type="region of interest" description="Disordered" evidence="1">
    <location>
        <begin position="348"/>
        <end position="370"/>
    </location>
</feature>
<evidence type="ECO:0000256" key="1">
    <source>
        <dbReference type="SAM" id="MobiDB-lite"/>
    </source>
</evidence>
<protein>
    <recommendedName>
        <fullName evidence="2">Beta-lactamase-related domain-containing protein</fullName>
    </recommendedName>
</protein>